<evidence type="ECO:0000313" key="2">
    <source>
        <dbReference type="EMBL" id="KIM22463.1"/>
    </source>
</evidence>
<organism evidence="2 3">
    <name type="scientific">Serendipita vermifera MAFF 305830</name>
    <dbReference type="NCBI Taxonomy" id="933852"/>
    <lineage>
        <taxon>Eukaryota</taxon>
        <taxon>Fungi</taxon>
        <taxon>Dikarya</taxon>
        <taxon>Basidiomycota</taxon>
        <taxon>Agaricomycotina</taxon>
        <taxon>Agaricomycetes</taxon>
        <taxon>Sebacinales</taxon>
        <taxon>Serendipitaceae</taxon>
        <taxon>Serendipita</taxon>
    </lineage>
</organism>
<proteinExistence type="predicted"/>
<name>A0A0C2W7N4_SERVB</name>
<dbReference type="Proteomes" id="UP000054097">
    <property type="component" value="Unassembled WGS sequence"/>
</dbReference>
<sequence>MDAYMWHQQKQHPDAVHNGASANPATRNGAQNVNTQQWDGYGYGSAPTTTNAQQSYYDPGWMYEDFSGQMQQNISPAAILAQRAPNGSSHGPGAVMDGPTTIDPTLMMTSPYPHYISPQATQQAPHYPSHPRNTSYQQQQQQPSSYLPMPAADSALSAVIDYEPPQTSISPIDPSTNGLPHAGDTGTGTGGGTRVAPTEQPAALIDQVKKLLTPKQLDRDPQTSAQKLIDLLLPPSSSNTPTHADKDARLEILTRLRDHAPREVFVVLARNLPVLGLLREWGKNACKKEEFGETLMGWLQVVDKLPLTVETLAQSGLGKLIKYVVEHPPTTGESLLLLSSFLFFILLVSGTACGRTTTTRACCFCSCSSQQPESVLVISLTVTGDTPRPCLSVGWPHMIVFTFRFKFSNKNYLLPPNLKQKRERNKKDKKKRETKRQNAITSICRKKGPEKGRCFRLGGLLCFRFGTTWAKRRP</sequence>
<dbReference type="EMBL" id="KN824355">
    <property type="protein sequence ID" value="KIM22463.1"/>
    <property type="molecule type" value="Genomic_DNA"/>
</dbReference>
<protein>
    <recommendedName>
        <fullName evidence="4">TFIIS N-terminal domain-containing protein</fullName>
    </recommendedName>
</protein>
<evidence type="ECO:0000256" key="1">
    <source>
        <dbReference type="SAM" id="MobiDB-lite"/>
    </source>
</evidence>
<feature type="compositionally biased region" description="Polar residues" evidence="1">
    <location>
        <begin position="20"/>
        <end position="38"/>
    </location>
</feature>
<gene>
    <name evidence="2" type="ORF">M408DRAFT_284290</name>
</gene>
<reference evidence="2 3" key="1">
    <citation type="submission" date="2014-04" db="EMBL/GenBank/DDBJ databases">
        <authorList>
            <consortium name="DOE Joint Genome Institute"/>
            <person name="Kuo A."/>
            <person name="Zuccaro A."/>
            <person name="Kohler A."/>
            <person name="Nagy L.G."/>
            <person name="Floudas D."/>
            <person name="Copeland A."/>
            <person name="Barry K.W."/>
            <person name="Cichocki N."/>
            <person name="Veneault-Fourrey C."/>
            <person name="LaButti K."/>
            <person name="Lindquist E.A."/>
            <person name="Lipzen A."/>
            <person name="Lundell T."/>
            <person name="Morin E."/>
            <person name="Murat C."/>
            <person name="Sun H."/>
            <person name="Tunlid A."/>
            <person name="Henrissat B."/>
            <person name="Grigoriev I.V."/>
            <person name="Hibbett D.S."/>
            <person name="Martin F."/>
            <person name="Nordberg H.P."/>
            <person name="Cantor M.N."/>
            <person name="Hua S.X."/>
        </authorList>
    </citation>
    <scope>NUCLEOTIDE SEQUENCE [LARGE SCALE GENOMIC DNA]</scope>
    <source>
        <strain evidence="2 3">MAFF 305830</strain>
    </source>
</reference>
<dbReference type="AlphaFoldDB" id="A0A0C2W7N4"/>
<evidence type="ECO:0000313" key="3">
    <source>
        <dbReference type="Proteomes" id="UP000054097"/>
    </source>
</evidence>
<dbReference type="HOGENOM" id="CLU_576421_0_0_1"/>
<evidence type="ECO:0008006" key="4">
    <source>
        <dbReference type="Google" id="ProtNLM"/>
    </source>
</evidence>
<dbReference type="STRING" id="933852.A0A0C2W7N4"/>
<feature type="compositionally biased region" description="Basic residues" evidence="1">
    <location>
        <begin position="419"/>
        <end position="434"/>
    </location>
</feature>
<feature type="region of interest" description="Disordered" evidence="1">
    <location>
        <begin position="419"/>
        <end position="438"/>
    </location>
</feature>
<feature type="region of interest" description="Disordered" evidence="1">
    <location>
        <begin position="166"/>
        <end position="194"/>
    </location>
</feature>
<feature type="region of interest" description="Disordered" evidence="1">
    <location>
        <begin position="1"/>
        <end position="46"/>
    </location>
</feature>
<keyword evidence="3" id="KW-1185">Reference proteome</keyword>
<feature type="region of interest" description="Disordered" evidence="1">
    <location>
        <begin position="117"/>
        <end position="149"/>
    </location>
</feature>
<dbReference type="OrthoDB" id="6159439at2759"/>
<reference evidence="3" key="2">
    <citation type="submission" date="2015-01" db="EMBL/GenBank/DDBJ databases">
        <title>Evolutionary Origins and Diversification of the Mycorrhizal Mutualists.</title>
        <authorList>
            <consortium name="DOE Joint Genome Institute"/>
            <consortium name="Mycorrhizal Genomics Consortium"/>
            <person name="Kohler A."/>
            <person name="Kuo A."/>
            <person name="Nagy L.G."/>
            <person name="Floudas D."/>
            <person name="Copeland A."/>
            <person name="Barry K.W."/>
            <person name="Cichocki N."/>
            <person name="Veneault-Fourrey C."/>
            <person name="LaButti K."/>
            <person name="Lindquist E.A."/>
            <person name="Lipzen A."/>
            <person name="Lundell T."/>
            <person name="Morin E."/>
            <person name="Murat C."/>
            <person name="Riley R."/>
            <person name="Ohm R."/>
            <person name="Sun H."/>
            <person name="Tunlid A."/>
            <person name="Henrissat B."/>
            <person name="Grigoriev I.V."/>
            <person name="Hibbett D.S."/>
            <person name="Martin F."/>
        </authorList>
    </citation>
    <scope>NUCLEOTIDE SEQUENCE [LARGE SCALE GENOMIC DNA]</scope>
    <source>
        <strain evidence="3">MAFF 305830</strain>
    </source>
</reference>
<accession>A0A0C2W7N4</accession>
<feature type="compositionally biased region" description="Polar residues" evidence="1">
    <location>
        <begin position="166"/>
        <end position="178"/>
    </location>
</feature>